<dbReference type="OrthoDB" id="7571387at2"/>
<proteinExistence type="predicted"/>
<comment type="caution">
    <text evidence="1">The sequence shown here is derived from an EMBL/GenBank/DDBJ whole genome shotgun (WGS) entry which is preliminary data.</text>
</comment>
<dbReference type="AlphaFoldDB" id="A0A397NK74"/>
<reference evidence="1 2" key="1">
    <citation type="submission" date="2018-08" db="EMBL/GenBank/DDBJ databases">
        <title>Genomic Encyclopedia of Type Strains, Phase IV (KMG-IV): sequencing the most valuable type-strain genomes for metagenomic binning, comparative biology and taxonomic classification.</title>
        <authorList>
            <person name="Goeker M."/>
        </authorList>
    </citation>
    <scope>NUCLEOTIDE SEQUENCE [LARGE SCALE GENOMIC DNA]</scope>
    <source>
        <strain evidence="1 2">DSM 25527</strain>
    </source>
</reference>
<evidence type="ECO:0000313" key="2">
    <source>
        <dbReference type="Proteomes" id="UP000266568"/>
    </source>
</evidence>
<evidence type="ECO:0000313" key="1">
    <source>
        <dbReference type="EMBL" id="RIA37866.1"/>
    </source>
</evidence>
<protein>
    <submittedName>
        <fullName evidence="1">Uncharacterized protein</fullName>
    </submittedName>
</protein>
<keyword evidence="2" id="KW-1185">Reference proteome</keyword>
<sequence length="314" mass="32776">MIAIGFGPSLARSGAPRAGFDFTTGALPAGASLARASIGSRFDASGVLRIESSNVARFDHDPASSILRGLLIEPEQTNEVLMSEDIGDASWTKLQSPEISRNVADAPTGVPTGDTLRDTNIGQYSGVSQTFATIAARTVSLFVRKDTSGRAIRFTVLRGGPPLSDLALDTATGDVKLSGPGSVSGAAHDCGAFWRLVLVNNTAYDSLVIFPAAGASASWTYSAGATGSAVIWGVQAERGAHASSYIPTDTMTATRAADVLTLDWGRFAVPDGPLPLRYLFDDGSSQDGMATVTGGLATVPTTLARPWLRRVERR</sequence>
<organism evidence="1 2">
    <name type="scientific">Hephaestia caeni</name>
    <dbReference type="NCBI Taxonomy" id="645617"/>
    <lineage>
        <taxon>Bacteria</taxon>
        <taxon>Pseudomonadati</taxon>
        <taxon>Pseudomonadota</taxon>
        <taxon>Alphaproteobacteria</taxon>
        <taxon>Sphingomonadales</taxon>
        <taxon>Sphingomonadaceae</taxon>
        <taxon>Hephaestia</taxon>
    </lineage>
</organism>
<dbReference type="EMBL" id="QXDC01000004">
    <property type="protein sequence ID" value="RIA37866.1"/>
    <property type="molecule type" value="Genomic_DNA"/>
</dbReference>
<dbReference type="RefSeq" id="WP_119037112.1">
    <property type="nucleotide sequence ID" value="NZ_QXDC01000004.1"/>
</dbReference>
<gene>
    <name evidence="1" type="ORF">DFR49_3755</name>
</gene>
<dbReference type="Proteomes" id="UP000266568">
    <property type="component" value="Unassembled WGS sequence"/>
</dbReference>
<accession>A0A397NK74</accession>
<name>A0A397NK74_9SPHN</name>